<dbReference type="EMBL" id="QDKL01000001">
    <property type="protein sequence ID" value="RZF22484.1"/>
    <property type="molecule type" value="Genomic_DNA"/>
</dbReference>
<accession>A0ABY0IHQ1</accession>
<evidence type="ECO:0008006" key="4">
    <source>
        <dbReference type="Google" id="ProtNLM"/>
    </source>
</evidence>
<sequence>MKSESKRRKFLFVGARIVMGTVLLLGGVTPGLGLLTESQFTPEALSFINSLQETGYLYYMIKSLEIVLGTMFLLNLFIPLSAVIAAPLVINILFFELFLCNSFLIAPILLIACETIVYLEHRKLFNWLFKYQVHTHTNDLDAPDMIILSDLKEKDPKTYKNVVNSQYYHNI</sequence>
<comment type="caution">
    <text evidence="2">The sequence shown here is derived from an EMBL/GenBank/DDBJ whole genome shotgun (WGS) entry which is preliminary data.</text>
</comment>
<evidence type="ECO:0000313" key="3">
    <source>
        <dbReference type="Proteomes" id="UP000443582"/>
    </source>
</evidence>
<protein>
    <recommendedName>
        <fullName evidence="4">DoxX family protein</fullName>
    </recommendedName>
</protein>
<keyword evidence="3" id="KW-1185">Reference proteome</keyword>
<keyword evidence="1" id="KW-1133">Transmembrane helix</keyword>
<dbReference type="Proteomes" id="UP000443582">
    <property type="component" value="Unassembled WGS sequence"/>
</dbReference>
<reference evidence="3" key="1">
    <citation type="journal article" date="2019" name="Int. J. Syst. Evol. Microbiol.">
        <title>Halobacteriovorax valvorus sp. nov., a novel prokaryotic predator isolated from coastal seawater of China.</title>
        <authorList>
            <person name="Chen M.-X."/>
        </authorList>
    </citation>
    <scope>NUCLEOTIDE SEQUENCE [LARGE SCALE GENOMIC DNA]</scope>
    <source>
        <strain evidence="3">BL9</strain>
    </source>
</reference>
<name>A0ABY0IHQ1_9BACT</name>
<dbReference type="RefSeq" id="WP_114705430.1">
    <property type="nucleotide sequence ID" value="NZ_QDKL01000001.1"/>
</dbReference>
<gene>
    <name evidence="2" type="ORF">DAY19_01560</name>
</gene>
<proteinExistence type="predicted"/>
<feature type="transmembrane region" description="Helical" evidence="1">
    <location>
        <begin position="101"/>
        <end position="119"/>
    </location>
</feature>
<keyword evidence="1" id="KW-0812">Transmembrane</keyword>
<feature type="transmembrane region" description="Helical" evidence="1">
    <location>
        <begin position="73"/>
        <end position="95"/>
    </location>
</feature>
<keyword evidence="1" id="KW-0472">Membrane</keyword>
<evidence type="ECO:0000256" key="1">
    <source>
        <dbReference type="SAM" id="Phobius"/>
    </source>
</evidence>
<feature type="transmembrane region" description="Helical" evidence="1">
    <location>
        <begin position="12"/>
        <end position="32"/>
    </location>
</feature>
<organism evidence="2 3">
    <name type="scientific">Halobacteriovorax vibrionivorans</name>
    <dbReference type="NCBI Taxonomy" id="2152716"/>
    <lineage>
        <taxon>Bacteria</taxon>
        <taxon>Pseudomonadati</taxon>
        <taxon>Bdellovibrionota</taxon>
        <taxon>Bacteriovoracia</taxon>
        <taxon>Bacteriovoracales</taxon>
        <taxon>Halobacteriovoraceae</taxon>
        <taxon>Halobacteriovorax</taxon>
    </lineage>
</organism>
<evidence type="ECO:0000313" key="2">
    <source>
        <dbReference type="EMBL" id="RZF22484.1"/>
    </source>
</evidence>